<feature type="non-terminal residue" evidence="1">
    <location>
        <position position="34"/>
    </location>
</feature>
<name>A0A9P7UHM2_9PEZI</name>
<gene>
    <name evidence="1" type="ORF">JMJ77_004877</name>
</gene>
<proteinExistence type="predicted"/>
<reference evidence="1" key="1">
    <citation type="submission" date="2021-05" db="EMBL/GenBank/DDBJ databases">
        <title>Comparative genomics of three Colletotrichum scovillei strains and genetic complementation revealed genes involved fungal growth and virulence on chili pepper.</title>
        <authorList>
            <person name="Hsieh D.-K."/>
            <person name="Chuang S.-C."/>
            <person name="Chen C.-Y."/>
            <person name="Chao Y.-T."/>
            <person name="Lu M.-Y.J."/>
            <person name="Lee M.-H."/>
            <person name="Shih M.-C."/>
        </authorList>
    </citation>
    <scope>NUCLEOTIDE SEQUENCE</scope>
    <source>
        <strain evidence="1">Coll-153</strain>
    </source>
</reference>
<keyword evidence="2" id="KW-1185">Reference proteome</keyword>
<dbReference type="AlphaFoldDB" id="A0A9P7UHM2"/>
<dbReference type="Proteomes" id="UP000699042">
    <property type="component" value="Unassembled WGS sequence"/>
</dbReference>
<accession>A0A9P7UHM2</accession>
<evidence type="ECO:0000313" key="2">
    <source>
        <dbReference type="Proteomes" id="UP000699042"/>
    </source>
</evidence>
<organism evidence="1 2">
    <name type="scientific">Colletotrichum scovillei</name>
    <dbReference type="NCBI Taxonomy" id="1209932"/>
    <lineage>
        <taxon>Eukaryota</taxon>
        <taxon>Fungi</taxon>
        <taxon>Dikarya</taxon>
        <taxon>Ascomycota</taxon>
        <taxon>Pezizomycotina</taxon>
        <taxon>Sordariomycetes</taxon>
        <taxon>Hypocreomycetidae</taxon>
        <taxon>Glomerellales</taxon>
        <taxon>Glomerellaceae</taxon>
        <taxon>Colletotrichum</taxon>
        <taxon>Colletotrichum acutatum species complex</taxon>
    </lineage>
</organism>
<comment type="caution">
    <text evidence="1">The sequence shown here is derived from an EMBL/GenBank/DDBJ whole genome shotgun (WGS) entry which is preliminary data.</text>
</comment>
<sequence>MFACLWSVMRIQEFQSHFNASLTNSTHLNVPPRH</sequence>
<protein>
    <submittedName>
        <fullName evidence="1">Uncharacterized protein</fullName>
    </submittedName>
</protein>
<dbReference type="EMBL" id="JAESDN010000001">
    <property type="protein sequence ID" value="KAG7057490.1"/>
    <property type="molecule type" value="Genomic_DNA"/>
</dbReference>
<evidence type="ECO:0000313" key="1">
    <source>
        <dbReference type="EMBL" id="KAG7057490.1"/>
    </source>
</evidence>